<keyword evidence="3" id="KW-1185">Reference proteome</keyword>
<keyword evidence="1" id="KW-0732">Signal</keyword>
<reference evidence="2" key="1">
    <citation type="submission" date="2023-06" db="EMBL/GenBank/DDBJ databases">
        <title>Genome-scale phylogeny and comparative genomics of the fungal order Sordariales.</title>
        <authorList>
            <consortium name="Lawrence Berkeley National Laboratory"/>
            <person name="Hensen N."/>
            <person name="Bonometti L."/>
            <person name="Westerberg I."/>
            <person name="Brannstrom I.O."/>
            <person name="Guillou S."/>
            <person name="Cros-Aarteil S."/>
            <person name="Calhoun S."/>
            <person name="Haridas S."/>
            <person name="Kuo A."/>
            <person name="Mondo S."/>
            <person name="Pangilinan J."/>
            <person name="Riley R."/>
            <person name="Labutti K."/>
            <person name="Andreopoulos B."/>
            <person name="Lipzen A."/>
            <person name="Chen C."/>
            <person name="Yanf M."/>
            <person name="Daum C."/>
            <person name="Ng V."/>
            <person name="Clum A."/>
            <person name="Steindorff A."/>
            <person name="Ohm R."/>
            <person name="Martin F."/>
            <person name="Silar P."/>
            <person name="Natvig D."/>
            <person name="Lalanne C."/>
            <person name="Gautier V."/>
            <person name="Ament-Velasquez S.L."/>
            <person name="Kruys A."/>
            <person name="Hutchinson M.I."/>
            <person name="Powell A.J."/>
            <person name="Barry K."/>
            <person name="Miller A.N."/>
            <person name="Grigoriev I.V."/>
            <person name="Debuchy R."/>
            <person name="Gladieux P."/>
            <person name="Thoren M.H."/>
            <person name="Johannesson H."/>
        </authorList>
    </citation>
    <scope>NUCLEOTIDE SEQUENCE</scope>
    <source>
        <strain evidence="2">PSN4</strain>
    </source>
</reference>
<evidence type="ECO:0000256" key="1">
    <source>
        <dbReference type="SAM" id="SignalP"/>
    </source>
</evidence>
<organism evidence="2 3">
    <name type="scientific">Echria macrotheca</name>
    <dbReference type="NCBI Taxonomy" id="438768"/>
    <lineage>
        <taxon>Eukaryota</taxon>
        <taxon>Fungi</taxon>
        <taxon>Dikarya</taxon>
        <taxon>Ascomycota</taxon>
        <taxon>Pezizomycotina</taxon>
        <taxon>Sordariomycetes</taxon>
        <taxon>Sordariomycetidae</taxon>
        <taxon>Sordariales</taxon>
        <taxon>Schizotheciaceae</taxon>
        <taxon>Echria</taxon>
    </lineage>
</organism>
<protein>
    <submittedName>
        <fullName evidence="2">Uncharacterized protein</fullName>
    </submittedName>
</protein>
<comment type="caution">
    <text evidence="2">The sequence shown here is derived from an EMBL/GenBank/DDBJ whole genome shotgun (WGS) entry which is preliminary data.</text>
</comment>
<evidence type="ECO:0000313" key="2">
    <source>
        <dbReference type="EMBL" id="KAK1759942.1"/>
    </source>
</evidence>
<proteinExistence type="predicted"/>
<feature type="chain" id="PRO_5042518298" evidence="1">
    <location>
        <begin position="18"/>
        <end position="395"/>
    </location>
</feature>
<accession>A0AAJ0FAB9</accession>
<sequence>MKVSFAFVAALAGLAAAKCSCKKDQCYEEISAHGLPYCSAYLTVTVTGQPVTLTETATEPLSEYTTQTDIQVLTSTETTTASTETLHFTDTTSTTATTTTEISVTTETTVASTETQTQTLVTTTVAPAKRKFDELPFPALATLACASLPNIVSACRCAGVKPATVTVTAALVTTTVTSTTPVLSTVTTSVSTTTVATDSVTETVSETTTEVDPLTATETSTAVATVSATTTTVTTATPSAAVCLKGAGLGSFTIKAQVGSSYSYMYGLVGANGQVLPSWTSNTGGLDGNVVVWELDDDGVLHLSYNDLVLLAQPTSTTYMPIFVVANLAPVVVSSNAGAWEFVTGCVDPDSRRLTLKAGNKQIMLDCSGGFKLTADLGGNDVTNCQQVLPIADRI</sequence>
<gene>
    <name evidence="2" type="ORF">QBC47DRAFT_410638</name>
</gene>
<name>A0AAJ0FAB9_9PEZI</name>
<dbReference type="AlphaFoldDB" id="A0AAJ0FAB9"/>
<dbReference type="EMBL" id="MU839828">
    <property type="protein sequence ID" value="KAK1759942.1"/>
    <property type="molecule type" value="Genomic_DNA"/>
</dbReference>
<feature type="signal peptide" evidence="1">
    <location>
        <begin position="1"/>
        <end position="17"/>
    </location>
</feature>
<evidence type="ECO:0000313" key="3">
    <source>
        <dbReference type="Proteomes" id="UP001239445"/>
    </source>
</evidence>
<dbReference type="Proteomes" id="UP001239445">
    <property type="component" value="Unassembled WGS sequence"/>
</dbReference>